<dbReference type="RefSeq" id="WP_254180053.1">
    <property type="nucleotide sequence ID" value="NZ_JANARS010000001.1"/>
</dbReference>
<evidence type="ECO:0000313" key="2">
    <source>
        <dbReference type="EMBL" id="MCP3420829.1"/>
    </source>
</evidence>
<evidence type="ECO:0000256" key="1">
    <source>
        <dbReference type="SAM" id="MobiDB-lite"/>
    </source>
</evidence>
<proteinExistence type="predicted"/>
<feature type="region of interest" description="Disordered" evidence="1">
    <location>
        <begin position="41"/>
        <end position="63"/>
    </location>
</feature>
<dbReference type="Proteomes" id="UP001204524">
    <property type="component" value="Unassembled WGS sequence"/>
</dbReference>
<protein>
    <submittedName>
        <fullName evidence="2">Uncharacterized protein</fullName>
    </submittedName>
</protein>
<evidence type="ECO:0000313" key="3">
    <source>
        <dbReference type="Proteomes" id="UP001204524"/>
    </source>
</evidence>
<accession>A0ABT1KSV7</accession>
<dbReference type="EMBL" id="JANARS010000001">
    <property type="protein sequence ID" value="MCP3420829.1"/>
    <property type="molecule type" value="Genomic_DNA"/>
</dbReference>
<reference evidence="2 3" key="1">
    <citation type="submission" date="2022-06" db="EMBL/GenBank/DDBJ databases">
        <authorList>
            <person name="So Y."/>
        </authorList>
    </citation>
    <scope>NUCLEOTIDE SEQUENCE [LARGE SCALE GENOMIC DNA]</scope>
    <source>
        <strain evidence="2 3">STR3</strain>
    </source>
</reference>
<keyword evidence="3" id="KW-1185">Reference proteome</keyword>
<organism evidence="2 3">
    <name type="scientific">Nocardioides pinisoli</name>
    <dbReference type="NCBI Taxonomy" id="2950279"/>
    <lineage>
        <taxon>Bacteria</taxon>
        <taxon>Bacillati</taxon>
        <taxon>Actinomycetota</taxon>
        <taxon>Actinomycetes</taxon>
        <taxon>Propionibacteriales</taxon>
        <taxon>Nocardioidaceae</taxon>
        <taxon>Nocardioides</taxon>
    </lineage>
</organism>
<gene>
    <name evidence="2" type="ORF">NCI01_03370</name>
</gene>
<sequence>MNNAAIDTTARIASLHRADVARGVVEAREARRVRRPAEPVVTEVPSPRRGGWTRWLPAPRPAH</sequence>
<name>A0ABT1KSV7_9ACTN</name>
<comment type="caution">
    <text evidence="2">The sequence shown here is derived from an EMBL/GenBank/DDBJ whole genome shotgun (WGS) entry which is preliminary data.</text>
</comment>